<evidence type="ECO:0000256" key="1">
    <source>
        <dbReference type="ARBA" id="ARBA00004571"/>
    </source>
</evidence>
<evidence type="ECO:0000256" key="3">
    <source>
        <dbReference type="ARBA" id="ARBA00022448"/>
    </source>
</evidence>
<keyword evidence="7" id="KW-0732">Signal</keyword>
<reference evidence="18 19" key="1">
    <citation type="submission" date="2020-09" db="EMBL/GenBank/DDBJ databases">
        <title>Methylomonas albis sp. nov. and Methylomonas fluvii sp. nov.: Two cold-adapted methanotrophs from the River Elbe and an amended description of Methylovulum psychrotolerans strain Eb1.</title>
        <authorList>
            <person name="Bussmann I.K."/>
            <person name="Klings K.-W."/>
            <person name="Warnstedt J."/>
            <person name="Hoppert M."/>
            <person name="Saborowski A."/>
            <person name="Horn F."/>
            <person name="Liebner S."/>
        </authorList>
    </citation>
    <scope>NUCLEOTIDE SEQUENCE [LARGE SCALE GENOMIC DNA]</scope>
    <source>
        <strain evidence="18 19">EbA</strain>
    </source>
</reference>
<evidence type="ECO:0000256" key="7">
    <source>
        <dbReference type="ARBA" id="ARBA00022729"/>
    </source>
</evidence>
<keyword evidence="5" id="KW-0410">Iron transport</keyword>
<keyword evidence="11 14" id="KW-0472">Membrane</keyword>
<dbReference type="InterPro" id="IPR039426">
    <property type="entry name" value="TonB-dep_rcpt-like"/>
</dbReference>
<comment type="caution">
    <text evidence="18">The sequence shown here is derived from an EMBL/GenBank/DDBJ whole genome shotgun (WGS) entry which is preliminary data.</text>
</comment>
<evidence type="ECO:0000256" key="5">
    <source>
        <dbReference type="ARBA" id="ARBA00022496"/>
    </source>
</evidence>
<dbReference type="InterPro" id="IPR036942">
    <property type="entry name" value="Beta-barrel_TonB_sf"/>
</dbReference>
<dbReference type="Pfam" id="PF07660">
    <property type="entry name" value="STN"/>
    <property type="match status" value="1"/>
</dbReference>
<keyword evidence="4 14" id="KW-1134">Transmembrane beta strand</keyword>
<dbReference type="SUPFAM" id="SSF56935">
    <property type="entry name" value="Porins"/>
    <property type="match status" value="1"/>
</dbReference>
<comment type="similarity">
    <text evidence="2 14 15">Belongs to the TonB-dependent receptor family.</text>
</comment>
<sequence>MTLKNTFNGGLPGHASVLVFGALLAVSGAAVADSASRAFNIPAGSLSTALNRLAESGGLQLVYDAAIAEGLQSKGISGNYTPEAALKQLLSNSGLSYRVAENGNVLIERQQLNYKQEPTALPAVNVVGKTPSSFDGEDPYNKDYMRPNAITATKTDTPLMQTPMSVKVVPQQVLKDQQAITVDQALSNVSGVTSGLGGSGMFFMRGFGNYNVYRDGFLNQSQWAHTEDLANIERVEVLKGPGSLLYGRSEPGGLVNFVTKQPLDTPYYSLRQQFGSFDMYRTSVDATGPLTANKDLAYRFNLGYQSNHSFQEFGGNERLLVAPSLRWNISDRTTSTLKLEYSDIKEMGLGKVPLQGNRPASISRALNLGDPWNFQEDEYVMLSLNTEHAFNDDWKLRHRFNFSNHELTMSGIFAGTPSVQPNGDVRRIFFAQNTDGGDYQHNFFNALELTGKFDTGALKHTLLVGGDYYRTDYRASSSGFGDGPNQFDTSNIYNPIHRAAPPVIPADAISYSNYSLPWFGLYAQDQIELPYHVHVMGGLRYDSAETTGTSSGLWGGPIQSTSEDRVSPRGGIVWQPLPELSFYGSYTENFGQSNAFMWNKPLPPQTAQQWETGVKTELFDGRFMASVAYFDLKKQNVPMQVDPLTTKAIGAAESRGIEFDVSGEILPGWNVIGGYAYTPFAKTTKDSFDGSDAGNTGLRLNNAPKHNGSLWTTYEIQGGDLQGLKVGAGVKALSQREIGYDESAQAPGYATLNLMGSQAWKVGKSKITAQLNVDNLLDKTYTASIYSYGPTYYGAPRTFMGAIKIEY</sequence>
<keyword evidence="9" id="KW-0406">Ion transport</keyword>
<dbReference type="Pfam" id="PF00593">
    <property type="entry name" value="TonB_dep_Rec_b-barrel"/>
    <property type="match status" value="1"/>
</dbReference>
<keyword evidence="8" id="KW-0408">Iron</keyword>
<comment type="subcellular location">
    <subcellularLocation>
        <location evidence="1 14">Cell outer membrane</location>
        <topology evidence="1 14">Multi-pass membrane protein</topology>
    </subcellularLocation>
</comment>
<evidence type="ECO:0000256" key="2">
    <source>
        <dbReference type="ARBA" id="ARBA00009810"/>
    </source>
</evidence>
<protein>
    <submittedName>
        <fullName evidence="18">TonB-dependent receptor</fullName>
    </submittedName>
</protein>
<accession>A0ABR9CU95</accession>
<dbReference type="Gene3D" id="2.40.170.20">
    <property type="entry name" value="TonB-dependent receptor, beta-barrel domain"/>
    <property type="match status" value="1"/>
</dbReference>
<evidence type="ECO:0000256" key="11">
    <source>
        <dbReference type="ARBA" id="ARBA00023136"/>
    </source>
</evidence>
<dbReference type="InterPro" id="IPR000531">
    <property type="entry name" value="Beta-barrel_TonB"/>
</dbReference>
<evidence type="ECO:0000256" key="14">
    <source>
        <dbReference type="PROSITE-ProRule" id="PRU01360"/>
    </source>
</evidence>
<dbReference type="InterPro" id="IPR037066">
    <property type="entry name" value="Plug_dom_sf"/>
</dbReference>
<evidence type="ECO:0000256" key="15">
    <source>
        <dbReference type="RuleBase" id="RU003357"/>
    </source>
</evidence>
<evidence type="ECO:0000313" key="18">
    <source>
        <dbReference type="EMBL" id="MBD9354365.1"/>
    </source>
</evidence>
<evidence type="ECO:0000313" key="19">
    <source>
        <dbReference type="Proteomes" id="UP000652176"/>
    </source>
</evidence>
<evidence type="ECO:0000256" key="4">
    <source>
        <dbReference type="ARBA" id="ARBA00022452"/>
    </source>
</evidence>
<evidence type="ECO:0000256" key="16">
    <source>
        <dbReference type="SAM" id="MobiDB-lite"/>
    </source>
</evidence>
<organism evidence="18 19">
    <name type="scientific">Methylomonas albis</name>
    <dbReference type="NCBI Taxonomy" id="1854563"/>
    <lineage>
        <taxon>Bacteria</taxon>
        <taxon>Pseudomonadati</taxon>
        <taxon>Pseudomonadota</taxon>
        <taxon>Gammaproteobacteria</taxon>
        <taxon>Methylococcales</taxon>
        <taxon>Methylococcaceae</taxon>
        <taxon>Methylomonas</taxon>
    </lineage>
</organism>
<keyword evidence="6 14" id="KW-0812">Transmembrane</keyword>
<name>A0ABR9CU95_9GAMM</name>
<evidence type="ECO:0000256" key="9">
    <source>
        <dbReference type="ARBA" id="ARBA00023065"/>
    </source>
</evidence>
<evidence type="ECO:0000259" key="17">
    <source>
        <dbReference type="SMART" id="SM00965"/>
    </source>
</evidence>
<dbReference type="Gene3D" id="2.170.130.10">
    <property type="entry name" value="TonB-dependent receptor, plug domain"/>
    <property type="match status" value="1"/>
</dbReference>
<dbReference type="Pfam" id="PF07715">
    <property type="entry name" value="Plug"/>
    <property type="match status" value="1"/>
</dbReference>
<keyword evidence="12 18" id="KW-0675">Receptor</keyword>
<dbReference type="SMART" id="SM00965">
    <property type="entry name" value="STN"/>
    <property type="match status" value="1"/>
</dbReference>
<evidence type="ECO:0000256" key="10">
    <source>
        <dbReference type="ARBA" id="ARBA00023077"/>
    </source>
</evidence>
<dbReference type="RefSeq" id="WP_192372213.1">
    <property type="nucleotide sequence ID" value="NZ_CAJHIV010000001.1"/>
</dbReference>
<dbReference type="PANTHER" id="PTHR32552">
    <property type="entry name" value="FERRICHROME IRON RECEPTOR-RELATED"/>
    <property type="match status" value="1"/>
</dbReference>
<evidence type="ECO:0000256" key="8">
    <source>
        <dbReference type="ARBA" id="ARBA00023004"/>
    </source>
</evidence>
<dbReference type="InterPro" id="IPR012910">
    <property type="entry name" value="Plug_dom"/>
</dbReference>
<dbReference type="EMBL" id="JACXSS010000001">
    <property type="protein sequence ID" value="MBD9354365.1"/>
    <property type="molecule type" value="Genomic_DNA"/>
</dbReference>
<keyword evidence="19" id="KW-1185">Reference proteome</keyword>
<dbReference type="PANTHER" id="PTHR32552:SF68">
    <property type="entry name" value="FERRICHROME OUTER MEMBRANE TRANSPORTER_PHAGE RECEPTOR"/>
    <property type="match status" value="1"/>
</dbReference>
<dbReference type="Gene3D" id="3.55.50.30">
    <property type="match status" value="1"/>
</dbReference>
<proteinExistence type="inferred from homology"/>
<evidence type="ECO:0000256" key="6">
    <source>
        <dbReference type="ARBA" id="ARBA00022692"/>
    </source>
</evidence>
<feature type="region of interest" description="Disordered" evidence="16">
    <location>
        <begin position="550"/>
        <end position="569"/>
    </location>
</feature>
<feature type="domain" description="Secretin/TonB short N-terminal" evidence="17">
    <location>
        <begin position="59"/>
        <end position="110"/>
    </location>
</feature>
<dbReference type="InterPro" id="IPR011662">
    <property type="entry name" value="Secretin/TonB_short_N"/>
</dbReference>
<dbReference type="InterPro" id="IPR010105">
    <property type="entry name" value="TonB_sidphr_rcpt"/>
</dbReference>
<dbReference type="PROSITE" id="PS52016">
    <property type="entry name" value="TONB_DEPENDENT_REC_3"/>
    <property type="match status" value="1"/>
</dbReference>
<dbReference type="CDD" id="cd01347">
    <property type="entry name" value="ligand_gated_channel"/>
    <property type="match status" value="1"/>
</dbReference>
<dbReference type="Proteomes" id="UP000652176">
    <property type="component" value="Unassembled WGS sequence"/>
</dbReference>
<evidence type="ECO:0000256" key="12">
    <source>
        <dbReference type="ARBA" id="ARBA00023170"/>
    </source>
</evidence>
<keyword evidence="10 15" id="KW-0798">TonB box</keyword>
<keyword evidence="3 14" id="KW-0813">Transport</keyword>
<dbReference type="NCBIfam" id="TIGR01783">
    <property type="entry name" value="TonB-siderophor"/>
    <property type="match status" value="1"/>
</dbReference>
<gene>
    <name evidence="18" type="ORF">IE877_00420</name>
</gene>
<keyword evidence="13 14" id="KW-0998">Cell outer membrane</keyword>
<evidence type="ECO:0000256" key="13">
    <source>
        <dbReference type="ARBA" id="ARBA00023237"/>
    </source>
</evidence>